<dbReference type="Gene3D" id="2.40.100.10">
    <property type="entry name" value="Cyclophilin-like"/>
    <property type="match status" value="1"/>
</dbReference>
<dbReference type="InterPro" id="IPR002130">
    <property type="entry name" value="Cyclophilin-type_PPIase_dom"/>
</dbReference>
<evidence type="ECO:0000313" key="6">
    <source>
        <dbReference type="Proteomes" id="UP000053240"/>
    </source>
</evidence>
<dbReference type="PANTHER" id="PTHR11071:SF561">
    <property type="entry name" value="PEPTIDYL-PROLYL CIS-TRANS ISOMERASE D-RELATED"/>
    <property type="match status" value="1"/>
</dbReference>
<name>A0A0N1IIA5_PAPMA</name>
<dbReference type="SUPFAM" id="SSF50891">
    <property type="entry name" value="Cyclophilin-like"/>
    <property type="match status" value="1"/>
</dbReference>
<dbReference type="InterPro" id="IPR011990">
    <property type="entry name" value="TPR-like_helical_dom_sf"/>
</dbReference>
<dbReference type="Pfam" id="PF00160">
    <property type="entry name" value="Pro_isomerase"/>
    <property type="match status" value="1"/>
</dbReference>
<evidence type="ECO:0000256" key="1">
    <source>
        <dbReference type="ARBA" id="ARBA00000971"/>
    </source>
</evidence>
<dbReference type="PRINTS" id="PR00153">
    <property type="entry name" value="CSAPPISMRASE"/>
</dbReference>
<comment type="catalytic activity">
    <reaction evidence="1 3">
        <text>[protein]-peptidylproline (omega=180) = [protein]-peptidylproline (omega=0)</text>
        <dbReference type="Rhea" id="RHEA:16237"/>
        <dbReference type="Rhea" id="RHEA-COMP:10747"/>
        <dbReference type="Rhea" id="RHEA-COMP:10748"/>
        <dbReference type="ChEBI" id="CHEBI:83833"/>
        <dbReference type="ChEBI" id="CHEBI:83834"/>
        <dbReference type="EC" id="5.2.1.8"/>
    </reaction>
</comment>
<keyword evidence="2" id="KW-0802">TPR repeat</keyword>
<dbReference type="GO" id="GO:0005737">
    <property type="term" value="C:cytoplasm"/>
    <property type="evidence" value="ECO:0007669"/>
    <property type="project" value="TreeGrafter"/>
</dbReference>
<keyword evidence="3 5" id="KW-0413">Isomerase</keyword>
<reference evidence="5 6" key="1">
    <citation type="journal article" date="2015" name="Nat. Commun.">
        <title>Outbred genome sequencing and CRISPR/Cas9 gene editing in butterflies.</title>
        <authorList>
            <person name="Li X."/>
            <person name="Fan D."/>
            <person name="Zhang W."/>
            <person name="Liu G."/>
            <person name="Zhang L."/>
            <person name="Zhao L."/>
            <person name="Fang X."/>
            <person name="Chen L."/>
            <person name="Dong Y."/>
            <person name="Chen Y."/>
            <person name="Ding Y."/>
            <person name="Zhao R."/>
            <person name="Feng M."/>
            <person name="Zhu Y."/>
            <person name="Feng Y."/>
            <person name="Jiang X."/>
            <person name="Zhu D."/>
            <person name="Xiang H."/>
            <person name="Feng X."/>
            <person name="Li S."/>
            <person name="Wang J."/>
            <person name="Zhang G."/>
            <person name="Kronforst M.R."/>
            <person name="Wang W."/>
        </authorList>
    </citation>
    <scope>NUCLEOTIDE SEQUENCE [LARGE SCALE GENOMIC DNA]</scope>
    <source>
        <strain evidence="5">Ya'a_city_454_Pm</strain>
        <tissue evidence="5">Whole body</tissue>
    </source>
</reference>
<gene>
    <name evidence="5" type="ORF">RR48_01292</name>
</gene>
<dbReference type="EMBL" id="KQ459928">
    <property type="protein sequence ID" value="KPJ19299.1"/>
    <property type="molecule type" value="Genomic_DNA"/>
</dbReference>
<dbReference type="EC" id="5.2.1.8" evidence="3"/>
<evidence type="ECO:0000313" key="5">
    <source>
        <dbReference type="EMBL" id="KPJ19299.1"/>
    </source>
</evidence>
<dbReference type="SUPFAM" id="SSF48452">
    <property type="entry name" value="TPR-like"/>
    <property type="match status" value="1"/>
</dbReference>
<evidence type="ECO:0000256" key="3">
    <source>
        <dbReference type="RuleBase" id="RU363019"/>
    </source>
</evidence>
<accession>A0A0N1IIA5</accession>
<keyword evidence="6" id="KW-1185">Reference proteome</keyword>
<dbReference type="Gene3D" id="1.25.40.10">
    <property type="entry name" value="Tetratricopeptide repeat domain"/>
    <property type="match status" value="1"/>
</dbReference>
<protein>
    <recommendedName>
        <fullName evidence="3">Peptidyl-prolyl cis-trans isomerase</fullName>
        <shortName evidence="3">PPIase</shortName>
        <ecNumber evidence="3">5.2.1.8</ecNumber>
    </recommendedName>
</protein>
<proteinExistence type="inferred from homology"/>
<dbReference type="PROSITE" id="PS50005">
    <property type="entry name" value="TPR"/>
    <property type="match status" value="1"/>
</dbReference>
<dbReference type="STRING" id="76193.A0A0N1IIA5"/>
<evidence type="ECO:0000256" key="2">
    <source>
        <dbReference type="PROSITE-ProRule" id="PRU00339"/>
    </source>
</evidence>
<keyword evidence="3" id="KW-0697">Rotamase</keyword>
<dbReference type="SMART" id="SM00028">
    <property type="entry name" value="TPR"/>
    <property type="match status" value="2"/>
</dbReference>
<dbReference type="GO" id="GO:0006457">
    <property type="term" value="P:protein folding"/>
    <property type="evidence" value="ECO:0007669"/>
    <property type="project" value="TreeGrafter"/>
</dbReference>
<feature type="domain" description="PPIase cyclophilin-type" evidence="4">
    <location>
        <begin position="17"/>
        <end position="232"/>
    </location>
</feature>
<dbReference type="Pfam" id="PF13181">
    <property type="entry name" value="TPR_8"/>
    <property type="match status" value="1"/>
</dbReference>
<dbReference type="InParanoid" id="A0A0N1IIA5"/>
<dbReference type="GO" id="GO:0003755">
    <property type="term" value="F:peptidyl-prolyl cis-trans isomerase activity"/>
    <property type="evidence" value="ECO:0007669"/>
    <property type="project" value="UniProtKB-UniRule"/>
</dbReference>
<feature type="repeat" description="TPR" evidence="2">
    <location>
        <begin position="157"/>
        <end position="190"/>
    </location>
</feature>
<dbReference type="InterPro" id="IPR019734">
    <property type="entry name" value="TPR_rpt"/>
</dbReference>
<comment type="function">
    <text evidence="3">PPIases accelerate the folding of proteins. It catalyzes the cis-trans isomerization of proline imidic peptide bonds in oligopeptides.</text>
</comment>
<sequence length="232" mass="25836">MISGSQRKRQQRNPLVFLDIVTDGEPAGRIVIELRADIVPRTAENFRALCTGEKGIGTNGKPLHYKGVRFHKAVSQFMVQGGDIVNGDGTGGESIYGPTFEDENFNLRHITFAVFGVLAMFSLQCNLNLAACHIKMADYRSCVKCSSEVLNVEPDNEKALYRRAQGNFALGNYEAAIADLKHASNISPNNKAVKKLLDEVRASNNSYNEIQKQRLSKFFRDQKEESIAIEHN</sequence>
<organism evidence="5 6">
    <name type="scientific">Papilio machaon</name>
    <name type="common">Old World swallowtail butterfly</name>
    <dbReference type="NCBI Taxonomy" id="76193"/>
    <lineage>
        <taxon>Eukaryota</taxon>
        <taxon>Metazoa</taxon>
        <taxon>Ecdysozoa</taxon>
        <taxon>Arthropoda</taxon>
        <taxon>Hexapoda</taxon>
        <taxon>Insecta</taxon>
        <taxon>Pterygota</taxon>
        <taxon>Neoptera</taxon>
        <taxon>Endopterygota</taxon>
        <taxon>Lepidoptera</taxon>
        <taxon>Glossata</taxon>
        <taxon>Ditrysia</taxon>
        <taxon>Papilionoidea</taxon>
        <taxon>Papilionidae</taxon>
        <taxon>Papilioninae</taxon>
        <taxon>Papilio</taxon>
    </lineage>
</organism>
<dbReference type="GO" id="GO:0016018">
    <property type="term" value="F:cyclosporin A binding"/>
    <property type="evidence" value="ECO:0007669"/>
    <property type="project" value="TreeGrafter"/>
</dbReference>
<dbReference type="Proteomes" id="UP000053240">
    <property type="component" value="Unassembled WGS sequence"/>
</dbReference>
<comment type="similarity">
    <text evidence="3">Belongs to the cyclophilin-type PPIase family.</text>
</comment>
<evidence type="ECO:0000259" key="4">
    <source>
        <dbReference type="PROSITE" id="PS50072"/>
    </source>
</evidence>
<dbReference type="PROSITE" id="PS50072">
    <property type="entry name" value="CSA_PPIASE_2"/>
    <property type="match status" value="1"/>
</dbReference>
<dbReference type="PANTHER" id="PTHR11071">
    <property type="entry name" value="PEPTIDYL-PROLYL CIS-TRANS ISOMERASE"/>
    <property type="match status" value="1"/>
</dbReference>
<dbReference type="InterPro" id="IPR029000">
    <property type="entry name" value="Cyclophilin-like_dom_sf"/>
</dbReference>
<dbReference type="AlphaFoldDB" id="A0A0N1IIA5"/>